<evidence type="ECO:0000313" key="4">
    <source>
        <dbReference type="Proteomes" id="UP001227126"/>
    </source>
</evidence>
<dbReference type="HAMAP" id="MF_00758">
    <property type="entry name" value="UPF0301"/>
    <property type="match status" value="1"/>
</dbReference>
<protein>
    <recommendedName>
        <fullName evidence="2">UPF0301 protein QO034_03925</fullName>
    </recommendedName>
</protein>
<dbReference type="EMBL" id="JASNJE010000003">
    <property type="protein sequence ID" value="MDK3072249.1"/>
    <property type="molecule type" value="Genomic_DNA"/>
</dbReference>
<dbReference type="Pfam" id="PF02622">
    <property type="entry name" value="DUF179"/>
    <property type="match status" value="1"/>
</dbReference>
<dbReference type="Gene3D" id="3.40.1740.10">
    <property type="entry name" value="VC0467-like"/>
    <property type="match status" value="1"/>
</dbReference>
<evidence type="ECO:0000256" key="2">
    <source>
        <dbReference type="HAMAP-Rule" id="MF_00758"/>
    </source>
</evidence>
<dbReference type="PANTHER" id="PTHR30327:SF1">
    <property type="entry name" value="UPF0301 PROTEIN YQGE"/>
    <property type="match status" value="1"/>
</dbReference>
<dbReference type="NCBIfam" id="NF001268">
    <property type="entry name" value="PRK00228.1-4"/>
    <property type="match status" value="1"/>
</dbReference>
<dbReference type="Proteomes" id="UP001227126">
    <property type="component" value="Unassembled WGS sequence"/>
</dbReference>
<dbReference type="InterPro" id="IPR003774">
    <property type="entry name" value="AlgH-like"/>
</dbReference>
<dbReference type="SUPFAM" id="SSF143456">
    <property type="entry name" value="VC0467-like"/>
    <property type="match status" value="1"/>
</dbReference>
<accession>A0ABT7FAV3</accession>
<evidence type="ECO:0000313" key="3">
    <source>
        <dbReference type="EMBL" id="MDK3072249.1"/>
    </source>
</evidence>
<organism evidence="3 4">
    <name type="scientific">Sedimentitalea xiamensis</name>
    <dbReference type="NCBI Taxonomy" id="3050037"/>
    <lineage>
        <taxon>Bacteria</taxon>
        <taxon>Pseudomonadati</taxon>
        <taxon>Pseudomonadota</taxon>
        <taxon>Alphaproteobacteria</taxon>
        <taxon>Rhodobacterales</taxon>
        <taxon>Paracoccaceae</taxon>
        <taxon>Sedimentitalea</taxon>
    </lineage>
</organism>
<name>A0ABT7FAV3_9RHOB</name>
<gene>
    <name evidence="3" type="ORF">QO034_03925</name>
</gene>
<comment type="similarity">
    <text evidence="1 2">Belongs to the UPF0301 (AlgH) family.</text>
</comment>
<keyword evidence="4" id="KW-1185">Reference proteome</keyword>
<evidence type="ECO:0000256" key="1">
    <source>
        <dbReference type="ARBA" id="ARBA00009600"/>
    </source>
</evidence>
<sequence>MSERRRKTARERDPRMNLTGKLLIAMPGMGDIRFDHSVVFLCSHGDEGAMGLIVNKPAEDVRLSDLLEQLSITPQPPGRDMSVHFGGPVESARGFVLHSDDYCSNLQSMTVSDRFRMTATLDILEDIATGSGPEQALMMLGYAGWGPGQLESEIAMNGWLTADADPDLVFGLKDAEKWSAALGSLGVDPLTLSASAGHA</sequence>
<comment type="caution">
    <text evidence="3">The sequence shown here is derived from an EMBL/GenBank/DDBJ whole genome shotgun (WGS) entry which is preliminary data.</text>
</comment>
<proteinExistence type="inferred from homology"/>
<dbReference type="PANTHER" id="PTHR30327">
    <property type="entry name" value="UNCHARACTERIZED PROTEIN YQGE"/>
    <property type="match status" value="1"/>
</dbReference>
<reference evidence="3 4" key="1">
    <citation type="submission" date="2023-05" db="EMBL/GenBank/DDBJ databases">
        <title>Sedimentitalea sp. nov. JM2-8.</title>
        <authorList>
            <person name="Huang J."/>
        </authorList>
    </citation>
    <scope>NUCLEOTIDE SEQUENCE [LARGE SCALE GENOMIC DNA]</scope>
    <source>
        <strain evidence="3 4">JM2-8</strain>
    </source>
</reference>